<accession>A0A439DGQ9</accession>
<dbReference type="PROSITE" id="PS51203">
    <property type="entry name" value="CS"/>
    <property type="match status" value="1"/>
</dbReference>
<feature type="domain" description="CS" evidence="4">
    <location>
        <begin position="255"/>
        <end position="347"/>
    </location>
</feature>
<dbReference type="STRING" id="363999.A0A439DGQ9"/>
<dbReference type="InterPro" id="IPR008978">
    <property type="entry name" value="HSP20-like_chaperone"/>
</dbReference>
<dbReference type="InterPro" id="IPR011990">
    <property type="entry name" value="TPR-like_helical_dom_sf"/>
</dbReference>
<evidence type="ECO:0000256" key="2">
    <source>
        <dbReference type="SAM" id="MobiDB-lite"/>
    </source>
</evidence>
<name>A0A439DGQ9_9PEZI</name>
<dbReference type="SUPFAM" id="SSF48452">
    <property type="entry name" value="TPR-like"/>
    <property type="match status" value="1"/>
</dbReference>
<dbReference type="Pfam" id="PF05002">
    <property type="entry name" value="SGS"/>
    <property type="match status" value="1"/>
</dbReference>
<dbReference type="PROSITE" id="PS51048">
    <property type="entry name" value="SGS"/>
    <property type="match status" value="1"/>
</dbReference>
<dbReference type="InterPro" id="IPR007052">
    <property type="entry name" value="CS_dom"/>
</dbReference>
<dbReference type="PANTHER" id="PTHR45862">
    <property type="entry name" value="PROTEIN SGT1 HOMOLOG"/>
    <property type="match status" value="1"/>
</dbReference>
<dbReference type="SUPFAM" id="SSF49764">
    <property type="entry name" value="HSP20-like chaperones"/>
    <property type="match status" value="1"/>
</dbReference>
<sequence length="552" mass="60580">MSSANALADAGVRAVSAGQYAVGITKLTEALNAHAAPLWHLERSKAYLRTNQFDHALYDAEMALRIAYDRANRDQMMEAQLRRSITLFRMGKFADADVCAFWAIRLSDGAKAREDDGQQNNVDDNGDYITRVQEVQEEIRAQRGDGLSTALNATSKRTKESSLRNQAYTWRIQALTQLEKLPAGHDGRKLHNPIKYPEPSRPSTNSNAQPASSTGVTAESASTGEISSTTNTPDATTGRDAWEKVWVQYQTLYTKHKIRCSFYQTDASLTVDVFLKGLSQEQVSIESDSRSIKISPIQGASLGSFGGSIVLLLYDEIKADATKYNVKSMKIELVLQKQRAGKWPALRCKDADIVDNLSVNPSQGIPFNQFFDLITQLGYKDVRDLELPDVGGDPSVWYVALLEKLRSHFVNGRGPSSAPGVGTPFSNSTPPPKPKDTVNTEGLANETAGKPSEENRAPKSSGGAPAYPTSSKNGPKNWDKIDDGDDDDVAKNDDVNGFFQQIYKGADEDTKRAMMKSFVESNGTALSTSWNDAKSKTYKTQPPDGVEAKKWD</sequence>
<dbReference type="GO" id="GO:0051087">
    <property type="term" value="F:protein-folding chaperone binding"/>
    <property type="evidence" value="ECO:0007669"/>
    <property type="project" value="InterPro"/>
</dbReference>
<dbReference type="InterPro" id="IPR044563">
    <property type="entry name" value="Sgt1-like"/>
</dbReference>
<reference evidence="5 6" key="1">
    <citation type="submission" date="2018-12" db="EMBL/GenBank/DDBJ databases">
        <title>Draft genome sequence of Xylaria grammica IHI A82.</title>
        <authorList>
            <person name="Buettner E."/>
            <person name="Kellner H."/>
        </authorList>
    </citation>
    <scope>NUCLEOTIDE SEQUENCE [LARGE SCALE GENOMIC DNA]</scope>
    <source>
        <strain evidence="5 6">IHI A82</strain>
    </source>
</reference>
<keyword evidence="6" id="KW-1185">Reference proteome</keyword>
<evidence type="ECO:0000256" key="1">
    <source>
        <dbReference type="ARBA" id="ARBA00008509"/>
    </source>
</evidence>
<evidence type="ECO:0008006" key="7">
    <source>
        <dbReference type="Google" id="ProtNLM"/>
    </source>
</evidence>
<evidence type="ECO:0000259" key="3">
    <source>
        <dbReference type="PROSITE" id="PS51048"/>
    </source>
</evidence>
<comment type="caution">
    <text evidence="5">The sequence shown here is derived from an EMBL/GenBank/DDBJ whole genome shotgun (WGS) entry which is preliminary data.</text>
</comment>
<feature type="region of interest" description="Disordered" evidence="2">
    <location>
        <begin position="413"/>
        <end position="495"/>
    </location>
</feature>
<proteinExistence type="inferred from homology"/>
<dbReference type="Proteomes" id="UP000286045">
    <property type="component" value="Unassembled WGS sequence"/>
</dbReference>
<feature type="compositionally biased region" description="Polar residues" evidence="2">
    <location>
        <begin position="201"/>
        <end position="235"/>
    </location>
</feature>
<dbReference type="Gene3D" id="1.25.40.10">
    <property type="entry name" value="Tetratricopeptide repeat domain"/>
    <property type="match status" value="1"/>
</dbReference>
<feature type="region of interest" description="Disordered" evidence="2">
    <location>
        <begin position="521"/>
        <end position="552"/>
    </location>
</feature>
<dbReference type="EMBL" id="RYZI01000023">
    <property type="protein sequence ID" value="RWA13591.1"/>
    <property type="molecule type" value="Genomic_DNA"/>
</dbReference>
<evidence type="ECO:0000313" key="6">
    <source>
        <dbReference type="Proteomes" id="UP000286045"/>
    </source>
</evidence>
<feature type="region of interest" description="Disordered" evidence="2">
    <location>
        <begin position="181"/>
        <end position="237"/>
    </location>
</feature>
<organism evidence="5 6">
    <name type="scientific">Xylaria grammica</name>
    <dbReference type="NCBI Taxonomy" id="363999"/>
    <lineage>
        <taxon>Eukaryota</taxon>
        <taxon>Fungi</taxon>
        <taxon>Dikarya</taxon>
        <taxon>Ascomycota</taxon>
        <taxon>Pezizomycotina</taxon>
        <taxon>Sordariomycetes</taxon>
        <taxon>Xylariomycetidae</taxon>
        <taxon>Xylariales</taxon>
        <taxon>Xylariaceae</taxon>
        <taxon>Xylaria</taxon>
    </lineage>
</organism>
<dbReference type="AlphaFoldDB" id="A0A439DGQ9"/>
<evidence type="ECO:0000259" key="4">
    <source>
        <dbReference type="PROSITE" id="PS51203"/>
    </source>
</evidence>
<feature type="compositionally biased region" description="Polar residues" evidence="2">
    <location>
        <begin position="521"/>
        <end position="532"/>
    </location>
</feature>
<gene>
    <name evidence="5" type="ORF">EKO27_g1514</name>
</gene>
<dbReference type="Pfam" id="PF04969">
    <property type="entry name" value="CS"/>
    <property type="match status" value="1"/>
</dbReference>
<comment type="similarity">
    <text evidence="1">Belongs to the SGT1 family.</text>
</comment>
<dbReference type="InterPro" id="IPR007699">
    <property type="entry name" value="SGS_dom"/>
</dbReference>
<protein>
    <recommendedName>
        <fullName evidence="7">CS domain-containing protein</fullName>
    </recommendedName>
</protein>
<dbReference type="CDD" id="cd06466">
    <property type="entry name" value="p23_CS_SGT1_like"/>
    <property type="match status" value="1"/>
</dbReference>
<feature type="domain" description="SGS" evidence="3">
    <location>
        <begin position="466"/>
        <end position="552"/>
    </location>
</feature>
<dbReference type="Gene3D" id="2.60.40.790">
    <property type="match status" value="1"/>
</dbReference>
<evidence type="ECO:0000313" key="5">
    <source>
        <dbReference type="EMBL" id="RWA13591.1"/>
    </source>
</evidence>